<accession>A0A7V6A4P2</accession>
<sequence>MEVACPECKTKFSLDESRIPGASAKVRCSRCQNVFRITREGQIVGPDWAPPVQAPPETPVAAKAPDHIPEPAPSGPAAPLPPSAPEMVSQEAGGISPESVEAELLPFPPRRKRHWLWISAILLVAGAAVGLALGAWQGVLPGPLKPLNGVAQRLKETLEPAKPAAPPAATPEAGVRSPAPTKVTPPPPPVTAEDLRDLPVEWAQAHYQGLVNVQGGGQLLVIQGEVLNKGKTARGPIRLKATLTDAQHRPVKEESVYAGSTFTDTELKTMSPEEIKGWLAKPGGRSQESVLQPGKKEPFTAVFFGVPDNLAETRSGFQLVVTEGPAAAR</sequence>
<dbReference type="EMBL" id="DTGR01000142">
    <property type="protein sequence ID" value="HHS29818.1"/>
    <property type="molecule type" value="Genomic_DNA"/>
</dbReference>
<dbReference type="InterPro" id="IPR011723">
    <property type="entry name" value="Znf/thioredoxin_put"/>
</dbReference>
<proteinExistence type="predicted"/>
<feature type="domain" description="Zinc finger/thioredoxin putative" evidence="3">
    <location>
        <begin position="1"/>
        <end position="36"/>
    </location>
</feature>
<evidence type="ECO:0000256" key="2">
    <source>
        <dbReference type="SAM" id="Phobius"/>
    </source>
</evidence>
<keyword evidence="2" id="KW-0472">Membrane</keyword>
<keyword evidence="2" id="KW-1133">Transmembrane helix</keyword>
<evidence type="ECO:0000256" key="1">
    <source>
        <dbReference type="SAM" id="MobiDB-lite"/>
    </source>
</evidence>
<keyword evidence="2" id="KW-0812">Transmembrane</keyword>
<feature type="transmembrane region" description="Helical" evidence="2">
    <location>
        <begin position="115"/>
        <end position="136"/>
    </location>
</feature>
<name>A0A7V6A4P2_9BACT</name>
<feature type="region of interest" description="Disordered" evidence="1">
    <location>
        <begin position="159"/>
        <end position="193"/>
    </location>
</feature>
<feature type="compositionally biased region" description="Low complexity" evidence="1">
    <location>
        <begin position="170"/>
        <end position="182"/>
    </location>
</feature>
<dbReference type="InterPro" id="IPR021834">
    <property type="entry name" value="DUF3426"/>
</dbReference>
<evidence type="ECO:0000313" key="4">
    <source>
        <dbReference type="EMBL" id="HHS29818.1"/>
    </source>
</evidence>
<feature type="region of interest" description="Disordered" evidence="1">
    <location>
        <begin position="57"/>
        <end position="94"/>
    </location>
</feature>
<organism evidence="4">
    <name type="scientific">Desulfobacca acetoxidans</name>
    <dbReference type="NCBI Taxonomy" id="60893"/>
    <lineage>
        <taxon>Bacteria</taxon>
        <taxon>Pseudomonadati</taxon>
        <taxon>Thermodesulfobacteriota</taxon>
        <taxon>Desulfobaccia</taxon>
        <taxon>Desulfobaccales</taxon>
        <taxon>Desulfobaccaceae</taxon>
        <taxon>Desulfobacca</taxon>
    </lineage>
</organism>
<dbReference type="AlphaFoldDB" id="A0A7V6A4P2"/>
<gene>
    <name evidence="4" type="ORF">ENV52_08985</name>
</gene>
<reference evidence="4" key="1">
    <citation type="journal article" date="2020" name="mSystems">
        <title>Genome- and Community-Level Interaction Insights into Carbon Utilization and Element Cycling Functions of Hydrothermarchaeota in Hydrothermal Sediment.</title>
        <authorList>
            <person name="Zhou Z."/>
            <person name="Liu Y."/>
            <person name="Xu W."/>
            <person name="Pan J."/>
            <person name="Luo Z.H."/>
            <person name="Li M."/>
        </authorList>
    </citation>
    <scope>NUCLEOTIDE SEQUENCE [LARGE SCALE GENOMIC DNA]</scope>
    <source>
        <strain evidence="4">SpSt-767</strain>
    </source>
</reference>
<protein>
    <submittedName>
        <fullName evidence="4">DUF3426 domain-containing protein</fullName>
    </submittedName>
</protein>
<dbReference type="Pfam" id="PF13717">
    <property type="entry name" value="Zn_ribbon_4"/>
    <property type="match status" value="1"/>
</dbReference>
<evidence type="ECO:0000259" key="3">
    <source>
        <dbReference type="Pfam" id="PF13717"/>
    </source>
</evidence>
<comment type="caution">
    <text evidence="4">The sequence shown here is derived from an EMBL/GenBank/DDBJ whole genome shotgun (WGS) entry which is preliminary data.</text>
</comment>
<dbReference type="Pfam" id="PF11906">
    <property type="entry name" value="DUF3426"/>
    <property type="match status" value="1"/>
</dbReference>
<dbReference type="NCBIfam" id="TIGR02098">
    <property type="entry name" value="MJ0042_CXXC"/>
    <property type="match status" value="1"/>
</dbReference>
<feature type="compositionally biased region" description="Pro residues" evidence="1">
    <location>
        <begin position="70"/>
        <end position="84"/>
    </location>
</feature>